<organism evidence="1 2">
    <name type="scientific">Brassica oleracea var. oleracea</name>
    <dbReference type="NCBI Taxonomy" id="109376"/>
    <lineage>
        <taxon>Eukaryota</taxon>
        <taxon>Viridiplantae</taxon>
        <taxon>Streptophyta</taxon>
        <taxon>Embryophyta</taxon>
        <taxon>Tracheophyta</taxon>
        <taxon>Spermatophyta</taxon>
        <taxon>Magnoliopsida</taxon>
        <taxon>eudicotyledons</taxon>
        <taxon>Gunneridae</taxon>
        <taxon>Pentapetalae</taxon>
        <taxon>rosids</taxon>
        <taxon>malvids</taxon>
        <taxon>Brassicales</taxon>
        <taxon>Brassicaceae</taxon>
        <taxon>Brassiceae</taxon>
        <taxon>Brassica</taxon>
    </lineage>
</organism>
<dbReference type="AlphaFoldDB" id="A0A0D3DA36"/>
<keyword evidence="2" id="KW-1185">Reference proteome</keyword>
<dbReference type="Proteomes" id="UP000032141">
    <property type="component" value="Chromosome C7"/>
</dbReference>
<evidence type="ECO:0000313" key="2">
    <source>
        <dbReference type="Proteomes" id="UP000032141"/>
    </source>
</evidence>
<name>A0A0D3DA36_BRAOL</name>
<accession>A0A0D3DA36</accession>
<dbReference type="HOGENOM" id="CLU_3090033_0_0_1"/>
<evidence type="ECO:0000313" key="1">
    <source>
        <dbReference type="EnsemblPlants" id="Bo7g078450.1"/>
    </source>
</evidence>
<protein>
    <submittedName>
        <fullName evidence="1">Uncharacterized protein</fullName>
    </submittedName>
</protein>
<proteinExistence type="predicted"/>
<dbReference type="Gramene" id="Bo7g078450.1">
    <property type="protein sequence ID" value="Bo7g078450.1"/>
    <property type="gene ID" value="Bo7g078450"/>
</dbReference>
<dbReference type="EnsemblPlants" id="Bo7g078450.1">
    <property type="protein sequence ID" value="Bo7g078450.1"/>
    <property type="gene ID" value="Bo7g078450"/>
</dbReference>
<sequence length="52" mass="6533">MSLHLLPSIEMIETKFFQIHREDRQRILTWWRSLLLRLLRFDNSRNPKRLNL</sequence>
<reference evidence="1 2" key="1">
    <citation type="journal article" date="2014" name="Genome Biol.">
        <title>Transcriptome and methylome profiling reveals relics of genome dominance in the mesopolyploid Brassica oleracea.</title>
        <authorList>
            <person name="Parkin I.A."/>
            <person name="Koh C."/>
            <person name="Tang H."/>
            <person name="Robinson S.J."/>
            <person name="Kagale S."/>
            <person name="Clarke W.E."/>
            <person name="Town C.D."/>
            <person name="Nixon J."/>
            <person name="Krishnakumar V."/>
            <person name="Bidwell S.L."/>
            <person name="Denoeud F."/>
            <person name="Belcram H."/>
            <person name="Links M.G."/>
            <person name="Just J."/>
            <person name="Clarke C."/>
            <person name="Bender T."/>
            <person name="Huebert T."/>
            <person name="Mason A.S."/>
            <person name="Pires J.C."/>
            <person name="Barker G."/>
            <person name="Moore J."/>
            <person name="Walley P.G."/>
            <person name="Manoli S."/>
            <person name="Batley J."/>
            <person name="Edwards D."/>
            <person name="Nelson M.N."/>
            <person name="Wang X."/>
            <person name="Paterson A.H."/>
            <person name="King G."/>
            <person name="Bancroft I."/>
            <person name="Chalhoub B."/>
            <person name="Sharpe A.G."/>
        </authorList>
    </citation>
    <scope>NUCLEOTIDE SEQUENCE</scope>
    <source>
        <strain evidence="1 2">cv. TO1000</strain>
    </source>
</reference>
<reference evidence="1" key="2">
    <citation type="submission" date="2015-03" db="UniProtKB">
        <authorList>
            <consortium name="EnsemblPlants"/>
        </authorList>
    </citation>
    <scope>IDENTIFICATION</scope>
</reference>